<evidence type="ECO:0000313" key="11">
    <source>
        <dbReference type="Proteomes" id="UP001233999"/>
    </source>
</evidence>
<dbReference type="EMBL" id="JASPKZ010001587">
    <property type="protein sequence ID" value="KAJ9597706.1"/>
    <property type="molecule type" value="Genomic_DNA"/>
</dbReference>
<keyword evidence="6 8" id="KW-1133">Transmembrane helix</keyword>
<dbReference type="PANTHER" id="PTHR48021">
    <property type="match status" value="1"/>
</dbReference>
<reference evidence="10" key="1">
    <citation type="journal article" date="2023" name="IScience">
        <title>Live-bearing cockroach genome reveals convergent evolutionary mechanisms linked to viviparity in insects and beyond.</title>
        <authorList>
            <person name="Fouks B."/>
            <person name="Harrison M.C."/>
            <person name="Mikhailova A.A."/>
            <person name="Marchal E."/>
            <person name="English S."/>
            <person name="Carruthers M."/>
            <person name="Jennings E.C."/>
            <person name="Chiamaka E.L."/>
            <person name="Frigard R.A."/>
            <person name="Pippel M."/>
            <person name="Attardo G.M."/>
            <person name="Benoit J.B."/>
            <person name="Bornberg-Bauer E."/>
            <person name="Tobe S.S."/>
        </authorList>
    </citation>
    <scope>NUCLEOTIDE SEQUENCE</scope>
    <source>
        <strain evidence="10">Stay&amp;Tobe</strain>
    </source>
</reference>
<name>A0AAD8AFI0_DIPPU</name>
<feature type="transmembrane region" description="Helical" evidence="8">
    <location>
        <begin position="320"/>
        <end position="342"/>
    </location>
</feature>
<feature type="transmembrane region" description="Helical" evidence="8">
    <location>
        <begin position="61"/>
        <end position="80"/>
    </location>
</feature>
<dbReference type="InterPro" id="IPR005828">
    <property type="entry name" value="MFS_sugar_transport-like"/>
</dbReference>
<evidence type="ECO:0000259" key="9">
    <source>
        <dbReference type="PROSITE" id="PS50850"/>
    </source>
</evidence>
<evidence type="ECO:0000256" key="5">
    <source>
        <dbReference type="ARBA" id="ARBA00022692"/>
    </source>
</evidence>
<evidence type="ECO:0000256" key="4">
    <source>
        <dbReference type="ARBA" id="ARBA00022597"/>
    </source>
</evidence>
<dbReference type="InterPro" id="IPR050549">
    <property type="entry name" value="MFS_Trehalose_Transporter"/>
</dbReference>
<feature type="transmembrane region" description="Helical" evidence="8">
    <location>
        <begin position="16"/>
        <end position="35"/>
    </location>
</feature>
<dbReference type="PANTHER" id="PTHR48021:SF1">
    <property type="entry name" value="GH07001P-RELATED"/>
    <property type="match status" value="1"/>
</dbReference>
<comment type="caution">
    <text evidence="10">The sequence shown here is derived from an EMBL/GenBank/DDBJ whole genome shotgun (WGS) entry which is preliminary data.</text>
</comment>
<keyword evidence="11" id="KW-1185">Reference proteome</keyword>
<feature type="domain" description="Major facilitator superfamily (MFS) profile" evidence="9">
    <location>
        <begin position="14"/>
        <end position="445"/>
    </location>
</feature>
<keyword evidence="7 8" id="KW-0472">Membrane</keyword>
<feature type="transmembrane region" description="Helical" evidence="8">
    <location>
        <begin position="171"/>
        <end position="192"/>
    </location>
</feature>
<feature type="transmembrane region" description="Helical" evidence="8">
    <location>
        <begin position="89"/>
        <end position="108"/>
    </location>
</feature>
<dbReference type="Gene3D" id="1.20.1250.20">
    <property type="entry name" value="MFS general substrate transporter like domains"/>
    <property type="match status" value="1"/>
</dbReference>
<proteinExistence type="predicted"/>
<keyword evidence="3" id="KW-1003">Cell membrane</keyword>
<dbReference type="PROSITE" id="PS00216">
    <property type="entry name" value="SUGAR_TRANSPORT_1"/>
    <property type="match status" value="1"/>
</dbReference>
<dbReference type="InterPro" id="IPR020846">
    <property type="entry name" value="MFS_dom"/>
</dbReference>
<organism evidence="10 11">
    <name type="scientific">Diploptera punctata</name>
    <name type="common">Pacific beetle cockroach</name>
    <dbReference type="NCBI Taxonomy" id="6984"/>
    <lineage>
        <taxon>Eukaryota</taxon>
        <taxon>Metazoa</taxon>
        <taxon>Ecdysozoa</taxon>
        <taxon>Arthropoda</taxon>
        <taxon>Hexapoda</taxon>
        <taxon>Insecta</taxon>
        <taxon>Pterygota</taxon>
        <taxon>Neoptera</taxon>
        <taxon>Polyneoptera</taxon>
        <taxon>Dictyoptera</taxon>
        <taxon>Blattodea</taxon>
        <taxon>Blaberoidea</taxon>
        <taxon>Blaberidae</taxon>
        <taxon>Diplopterinae</taxon>
        <taxon>Diploptera</taxon>
    </lineage>
</organism>
<dbReference type="PROSITE" id="PS50850">
    <property type="entry name" value="MFS"/>
    <property type="match status" value="1"/>
</dbReference>
<dbReference type="InterPro" id="IPR036259">
    <property type="entry name" value="MFS_trans_sf"/>
</dbReference>
<keyword evidence="4" id="KW-0762">Sugar transport</keyword>
<dbReference type="Proteomes" id="UP001233999">
    <property type="component" value="Unassembled WGS sequence"/>
</dbReference>
<evidence type="ECO:0000313" key="10">
    <source>
        <dbReference type="EMBL" id="KAJ9597706.1"/>
    </source>
</evidence>
<feature type="transmembrane region" description="Helical" evidence="8">
    <location>
        <begin position="148"/>
        <end position="165"/>
    </location>
</feature>
<feature type="transmembrane region" description="Helical" evidence="8">
    <location>
        <begin position="293"/>
        <end position="313"/>
    </location>
</feature>
<dbReference type="SUPFAM" id="SSF103473">
    <property type="entry name" value="MFS general substrate transporter"/>
    <property type="match status" value="1"/>
</dbReference>
<keyword evidence="5 8" id="KW-0812">Transmembrane</keyword>
<dbReference type="AlphaFoldDB" id="A0AAD8AFI0"/>
<dbReference type="GO" id="GO:0005886">
    <property type="term" value="C:plasma membrane"/>
    <property type="evidence" value="ECO:0007669"/>
    <property type="project" value="UniProtKB-SubCell"/>
</dbReference>
<evidence type="ECO:0000256" key="6">
    <source>
        <dbReference type="ARBA" id="ARBA00022989"/>
    </source>
</evidence>
<feature type="transmembrane region" description="Helical" evidence="8">
    <location>
        <begin position="255"/>
        <end position="281"/>
    </location>
</feature>
<keyword evidence="2" id="KW-0813">Transport</keyword>
<feature type="transmembrane region" description="Helical" evidence="8">
    <location>
        <begin position="417"/>
        <end position="439"/>
    </location>
</feature>
<dbReference type="FunFam" id="1.20.1250.20:FF:000218">
    <property type="entry name" value="facilitated trehalose transporter Tret1"/>
    <property type="match status" value="1"/>
</dbReference>
<accession>A0AAD8AFI0</accession>
<feature type="transmembrane region" description="Helical" evidence="8">
    <location>
        <begin position="114"/>
        <end position="136"/>
    </location>
</feature>
<evidence type="ECO:0000256" key="8">
    <source>
        <dbReference type="SAM" id="Phobius"/>
    </source>
</evidence>
<protein>
    <recommendedName>
        <fullName evidence="9">Major facilitator superfamily (MFS) profile domain-containing protein</fullName>
    </recommendedName>
</protein>
<evidence type="ECO:0000256" key="3">
    <source>
        <dbReference type="ARBA" id="ARBA00022475"/>
    </source>
</evidence>
<reference evidence="10" key="2">
    <citation type="submission" date="2023-05" db="EMBL/GenBank/DDBJ databases">
        <authorList>
            <person name="Fouks B."/>
        </authorList>
    </citation>
    <scope>NUCLEOTIDE SEQUENCE</scope>
    <source>
        <strain evidence="10">Stay&amp;Tobe</strain>
        <tissue evidence="10">Testes</tissue>
    </source>
</reference>
<evidence type="ECO:0000256" key="1">
    <source>
        <dbReference type="ARBA" id="ARBA00004651"/>
    </source>
</evidence>
<feature type="transmembrane region" description="Helical" evidence="8">
    <location>
        <begin position="390"/>
        <end position="411"/>
    </location>
</feature>
<gene>
    <name evidence="10" type="ORF">L9F63_011416</name>
</gene>
<dbReference type="Pfam" id="PF00083">
    <property type="entry name" value="Sugar_tr"/>
    <property type="match status" value="1"/>
</dbReference>
<comment type="subcellular location">
    <subcellularLocation>
        <location evidence="1">Cell membrane</location>
        <topology evidence="1">Multi-pass membrane protein</topology>
    </subcellularLocation>
</comment>
<evidence type="ECO:0000256" key="2">
    <source>
        <dbReference type="ARBA" id="ARBA00022448"/>
    </source>
</evidence>
<sequence length="464" mass="50041">MGTLSSIFSSRRLPQYLAAIIANLASIAYGVVAGWSSPSLPLLKSNDTAIGEPISVEDETWLGSVIHLSALLSSPIYSYINQNWGRKLAGYNTAIPLIIGWLLIIFAHSVIHLYIARILMGLTMSGVNVFVVMYVGEISEDSVRGALGSIRGLSADVGILFAYGIGPYLSVRHMGIICIIMPLLFVVLFFWLPESPMFLLGKGKAQEALNSYKWLRGGDEQIAEEEIRKLSVVVTKVSKKVTITELISVRGTRNALIIAIVFSIVIQFSGMYVIASYASILFEQSGSTIPSDIAAIIIGVFTIIGSALSIIGSELAGRRIILISTQIIESLSLSGLAIYLLLKEIGIDVSPVGILPVIFISAYCLCIAAGVATLGYVVISEIFRPEARGLAMSVTSSLVWGLAFVITKFHHSLESSIQLYGCFFVYSGVALLGAIFTYIRVPETKNRSLDSILRELNGDASVNG</sequence>
<dbReference type="InterPro" id="IPR005829">
    <property type="entry name" value="Sugar_transporter_CS"/>
</dbReference>
<evidence type="ECO:0000256" key="7">
    <source>
        <dbReference type="ARBA" id="ARBA00023136"/>
    </source>
</evidence>
<feature type="transmembrane region" description="Helical" evidence="8">
    <location>
        <begin position="354"/>
        <end position="378"/>
    </location>
</feature>
<dbReference type="GO" id="GO:0022857">
    <property type="term" value="F:transmembrane transporter activity"/>
    <property type="evidence" value="ECO:0007669"/>
    <property type="project" value="InterPro"/>
</dbReference>